<organism evidence="1 2">
    <name type="scientific">Trichonephila clavipes</name>
    <name type="common">Golden silk orbweaver</name>
    <name type="synonym">Nephila clavipes</name>
    <dbReference type="NCBI Taxonomy" id="2585209"/>
    <lineage>
        <taxon>Eukaryota</taxon>
        <taxon>Metazoa</taxon>
        <taxon>Ecdysozoa</taxon>
        <taxon>Arthropoda</taxon>
        <taxon>Chelicerata</taxon>
        <taxon>Arachnida</taxon>
        <taxon>Araneae</taxon>
        <taxon>Araneomorphae</taxon>
        <taxon>Entelegynae</taxon>
        <taxon>Araneoidea</taxon>
        <taxon>Nephilidae</taxon>
        <taxon>Trichonephila</taxon>
    </lineage>
</organism>
<keyword evidence="2" id="KW-1185">Reference proteome</keyword>
<dbReference type="Proteomes" id="UP000887159">
    <property type="component" value="Unassembled WGS sequence"/>
</dbReference>
<evidence type="ECO:0000313" key="2">
    <source>
        <dbReference type="Proteomes" id="UP000887159"/>
    </source>
</evidence>
<proteinExistence type="predicted"/>
<evidence type="ECO:0000313" key="1">
    <source>
        <dbReference type="EMBL" id="GFY36739.1"/>
    </source>
</evidence>
<accession>A0A8X7BNN2</accession>
<evidence type="ECO:0008006" key="3">
    <source>
        <dbReference type="Google" id="ProtNLM"/>
    </source>
</evidence>
<dbReference type="EMBL" id="BMAU01021438">
    <property type="protein sequence ID" value="GFY36739.1"/>
    <property type="molecule type" value="Genomic_DNA"/>
</dbReference>
<dbReference type="AlphaFoldDB" id="A0A8X7BNN2"/>
<comment type="caution">
    <text evidence="1">The sequence shown here is derived from an EMBL/GenBank/DDBJ whole genome shotgun (WGS) entry which is preliminary data.</text>
</comment>
<gene>
    <name evidence="1" type="primary">AVEN_122824_1</name>
    <name evidence="1" type="ORF">TNCV_2567011</name>
</gene>
<protein>
    <recommendedName>
        <fullName evidence="3">Tc3 transposase DNA binding domain-containing protein</fullName>
    </recommendedName>
</protein>
<reference evidence="1" key="1">
    <citation type="submission" date="2020-08" db="EMBL/GenBank/DDBJ databases">
        <title>Multicomponent nature underlies the extraordinary mechanical properties of spider dragline silk.</title>
        <authorList>
            <person name="Kono N."/>
            <person name="Nakamura H."/>
            <person name="Mori M."/>
            <person name="Yoshida Y."/>
            <person name="Ohtoshi R."/>
            <person name="Malay A.D."/>
            <person name="Moran D.A.P."/>
            <person name="Tomita M."/>
            <person name="Numata K."/>
            <person name="Arakawa K."/>
        </authorList>
    </citation>
    <scope>NUCLEOTIDE SEQUENCE</scope>
</reference>
<sequence>MAGYQDLNEFERGVTVGAREMGHGISEVAIKVGFSRTTISRVYHEYRESSKTSNLRHRCGWKMIMQEQTNGE</sequence>
<name>A0A8X7BNN2_TRICX</name>